<dbReference type="RefSeq" id="WP_183732226.1">
    <property type="nucleotide sequence ID" value="NZ_JACHBW010000029.1"/>
</dbReference>
<evidence type="ECO:0000313" key="3">
    <source>
        <dbReference type="Proteomes" id="UP000571554"/>
    </source>
</evidence>
<keyword evidence="3" id="KW-1185">Reference proteome</keyword>
<dbReference type="Pfam" id="PF00582">
    <property type="entry name" value="Usp"/>
    <property type="match status" value="1"/>
</dbReference>
<comment type="caution">
    <text evidence="2">The sequence shown here is derived from an EMBL/GenBank/DDBJ whole genome shotgun (WGS) entry which is preliminary data.</text>
</comment>
<dbReference type="InterPro" id="IPR006016">
    <property type="entry name" value="UspA"/>
</dbReference>
<dbReference type="InterPro" id="IPR014729">
    <property type="entry name" value="Rossmann-like_a/b/a_fold"/>
</dbReference>
<dbReference type="SUPFAM" id="SSF52402">
    <property type="entry name" value="Adenine nucleotide alpha hydrolases-like"/>
    <property type="match status" value="1"/>
</dbReference>
<dbReference type="Proteomes" id="UP000571554">
    <property type="component" value="Unassembled WGS sequence"/>
</dbReference>
<gene>
    <name evidence="2" type="ORF">F4827_006507</name>
</gene>
<protein>
    <submittedName>
        <fullName evidence="2">Nucleotide-binding universal stress UspA family protein</fullName>
    </submittedName>
</protein>
<evidence type="ECO:0000313" key="2">
    <source>
        <dbReference type="EMBL" id="MBB6106631.1"/>
    </source>
</evidence>
<accession>A0A7W9WWJ7</accession>
<organism evidence="2 3">
    <name type="scientific">Paraburkholderia bannensis</name>
    <dbReference type="NCBI Taxonomy" id="765414"/>
    <lineage>
        <taxon>Bacteria</taxon>
        <taxon>Pseudomonadati</taxon>
        <taxon>Pseudomonadota</taxon>
        <taxon>Betaproteobacteria</taxon>
        <taxon>Burkholderiales</taxon>
        <taxon>Burkholderiaceae</taxon>
        <taxon>Paraburkholderia</taxon>
    </lineage>
</organism>
<proteinExistence type="predicted"/>
<dbReference type="AlphaFoldDB" id="A0A7W9WWJ7"/>
<dbReference type="EMBL" id="JACHBW010000029">
    <property type="protein sequence ID" value="MBB6106631.1"/>
    <property type="molecule type" value="Genomic_DNA"/>
</dbReference>
<reference evidence="2 3" key="1">
    <citation type="submission" date="2020-08" db="EMBL/GenBank/DDBJ databases">
        <title>Above-ground endophytic microbial communities from plants in different locations in the United States.</title>
        <authorList>
            <person name="Frank C."/>
        </authorList>
    </citation>
    <scope>NUCLEOTIDE SEQUENCE [LARGE SCALE GENOMIC DNA]</scope>
    <source>
        <strain evidence="2 3">WP4_2_2</strain>
    </source>
</reference>
<dbReference type="Gene3D" id="3.40.50.620">
    <property type="entry name" value="HUPs"/>
    <property type="match status" value="1"/>
</dbReference>
<sequence>MLKVLIPVLGDKAATEAARHGALLFAERCAAEVEIVEVLDDLAQGRAVAFHSLGTLRRQGKQAARNALMQTRAILEDAGVPYTWSRVYGPTAQTIAQYAAKHRADIVLLDGSRLGFIRRWAVAIGLWRLSSTPVTMLH</sequence>
<name>A0A7W9WWJ7_9BURK</name>
<dbReference type="CDD" id="cd00293">
    <property type="entry name" value="USP-like"/>
    <property type="match status" value="1"/>
</dbReference>
<evidence type="ECO:0000259" key="1">
    <source>
        <dbReference type="Pfam" id="PF00582"/>
    </source>
</evidence>
<feature type="domain" description="UspA" evidence="1">
    <location>
        <begin position="3"/>
        <end position="136"/>
    </location>
</feature>